<evidence type="ECO:0000256" key="1">
    <source>
        <dbReference type="ARBA" id="ARBA00010638"/>
    </source>
</evidence>
<dbReference type="EMBL" id="AP008971">
    <property type="protein sequence ID" value="BAG08604.1"/>
    <property type="molecule type" value="Genomic_DNA"/>
</dbReference>
<evidence type="ECO:0000256" key="2">
    <source>
        <dbReference type="ARBA" id="ARBA00022741"/>
    </source>
</evidence>
<dbReference type="InterPro" id="IPR037171">
    <property type="entry name" value="NagB/RpiA_transferase-like"/>
</dbReference>
<dbReference type="STRING" id="334413.FMG_1186"/>
<evidence type="ECO:0000256" key="3">
    <source>
        <dbReference type="ARBA" id="ARBA00022840"/>
    </source>
</evidence>
<dbReference type="PIRSF" id="PIRSF006806">
    <property type="entry name" value="FTHF_cligase"/>
    <property type="match status" value="1"/>
</dbReference>
<dbReference type="InterPro" id="IPR024185">
    <property type="entry name" value="FTHF_cligase-like_sf"/>
</dbReference>
<sequence>MKMNKKEIRKQMLQQRDSISDKQKVDDELLKELENLEEFKNSKNFFVYVSFGSEFNTHKLIKDLLEQGKKVYVPYVKSKGQMIAVEIKSMDDLAPGAYGILEPKNPVESDVKFDFMLVPGLCFDKNKYRIGYGGGFYDRFIDKIGEDSYKVSIVYDFQLVDDLNPEEFDRPVDKLIIQK</sequence>
<evidence type="ECO:0000313" key="8">
    <source>
        <dbReference type="Proteomes" id="UP000001319"/>
    </source>
</evidence>
<comment type="cofactor">
    <cofactor evidence="5">
        <name>Mg(2+)</name>
        <dbReference type="ChEBI" id="CHEBI:18420"/>
    </cofactor>
</comment>
<dbReference type="GO" id="GO:0035999">
    <property type="term" value="P:tetrahydrofolate interconversion"/>
    <property type="evidence" value="ECO:0007669"/>
    <property type="project" value="TreeGrafter"/>
</dbReference>
<gene>
    <name evidence="7" type="ordered locus">FMG_1186</name>
</gene>
<dbReference type="NCBIfam" id="TIGR02727">
    <property type="entry name" value="MTHFS_bact"/>
    <property type="match status" value="1"/>
</dbReference>
<evidence type="ECO:0000313" key="7">
    <source>
        <dbReference type="EMBL" id="BAG08604.1"/>
    </source>
</evidence>
<keyword evidence="8" id="KW-1185">Reference proteome</keyword>
<dbReference type="GO" id="GO:0005524">
    <property type="term" value="F:ATP binding"/>
    <property type="evidence" value="ECO:0007669"/>
    <property type="project" value="UniProtKB-KW"/>
</dbReference>
<keyword evidence="2 4" id="KW-0547">Nucleotide-binding</keyword>
<feature type="binding site" evidence="4">
    <location>
        <position position="54"/>
    </location>
    <ligand>
        <name>substrate</name>
    </ligand>
</feature>
<proteinExistence type="inferred from homology"/>
<evidence type="ECO:0000256" key="6">
    <source>
        <dbReference type="SAM" id="MobiDB-lite"/>
    </source>
</evidence>
<dbReference type="InterPro" id="IPR002698">
    <property type="entry name" value="FTHF_cligase"/>
</dbReference>
<dbReference type="KEGG" id="fma:FMG_1186"/>
<dbReference type="AlphaFoldDB" id="B0S2L4"/>
<feature type="binding site" evidence="4">
    <location>
        <begin position="129"/>
        <end position="137"/>
    </location>
    <ligand>
        <name>ATP</name>
        <dbReference type="ChEBI" id="CHEBI:30616"/>
    </ligand>
</feature>
<feature type="region of interest" description="Disordered" evidence="6">
    <location>
        <begin position="1"/>
        <end position="21"/>
    </location>
</feature>
<keyword evidence="5" id="KW-0479">Metal-binding</keyword>
<keyword evidence="7" id="KW-0436">Ligase</keyword>
<dbReference type="PANTHER" id="PTHR23407:SF1">
    <property type="entry name" value="5-FORMYLTETRAHYDROFOLATE CYCLO-LIGASE"/>
    <property type="match status" value="1"/>
</dbReference>
<dbReference type="eggNOG" id="COG0212">
    <property type="taxonomic scope" value="Bacteria"/>
</dbReference>
<feature type="compositionally biased region" description="Basic and acidic residues" evidence="6">
    <location>
        <begin position="1"/>
        <end position="10"/>
    </location>
</feature>
<dbReference type="Proteomes" id="UP000001319">
    <property type="component" value="Chromosome"/>
</dbReference>
<accession>B0S2L4</accession>
<dbReference type="Gene3D" id="3.40.50.10420">
    <property type="entry name" value="NagB/RpiA/CoA transferase-like"/>
    <property type="match status" value="1"/>
</dbReference>
<evidence type="ECO:0000256" key="4">
    <source>
        <dbReference type="PIRSR" id="PIRSR006806-1"/>
    </source>
</evidence>
<feature type="binding site" evidence="4">
    <location>
        <begin position="5"/>
        <end position="9"/>
    </location>
    <ligand>
        <name>ATP</name>
        <dbReference type="ChEBI" id="CHEBI:30616"/>
    </ligand>
</feature>
<protein>
    <recommendedName>
        <fullName evidence="5">5-formyltetrahydrofolate cyclo-ligase</fullName>
        <ecNumber evidence="5">6.3.3.2</ecNumber>
    </recommendedName>
</protein>
<reference evidence="7 8" key="1">
    <citation type="journal article" date="2008" name="DNA Res.">
        <title>Complete genome sequence of Finegoldia magna, an anaerobic opportunistic pathogen.</title>
        <authorList>
            <person name="Goto T."/>
            <person name="Yamashita A."/>
            <person name="Hirakawa H."/>
            <person name="Matsutani M."/>
            <person name="Todo K."/>
            <person name="Ohshima K."/>
            <person name="Toh H."/>
            <person name="Miyamoto K."/>
            <person name="Kuhara S."/>
            <person name="Hattori M."/>
            <person name="Shimizu T."/>
            <person name="Akimoto S."/>
        </authorList>
    </citation>
    <scope>NUCLEOTIDE SEQUENCE [LARGE SCALE GENOMIC DNA]</scope>
    <source>
        <strain evidence="8">ATCC 29328 / DSM 20472 / WAL 2508</strain>
    </source>
</reference>
<feature type="binding site" evidence="4">
    <location>
        <position position="49"/>
    </location>
    <ligand>
        <name>substrate</name>
    </ligand>
</feature>
<dbReference type="PANTHER" id="PTHR23407">
    <property type="entry name" value="ATPASE INHIBITOR/5-FORMYLTETRAHYDROFOLATE CYCLO-LIGASE"/>
    <property type="match status" value="1"/>
</dbReference>
<dbReference type="HOGENOM" id="CLU_066245_2_2_9"/>
<keyword evidence="3 4" id="KW-0067">ATP-binding</keyword>
<comment type="similarity">
    <text evidence="1 5">Belongs to the 5-formyltetrahydrofolate cyclo-ligase family.</text>
</comment>
<dbReference type="SUPFAM" id="SSF100950">
    <property type="entry name" value="NagB/RpiA/CoA transferase-like"/>
    <property type="match status" value="1"/>
</dbReference>
<evidence type="ECO:0000256" key="5">
    <source>
        <dbReference type="RuleBase" id="RU361279"/>
    </source>
</evidence>
<dbReference type="GO" id="GO:0046872">
    <property type="term" value="F:metal ion binding"/>
    <property type="evidence" value="ECO:0007669"/>
    <property type="project" value="UniProtKB-KW"/>
</dbReference>
<dbReference type="GO" id="GO:0030272">
    <property type="term" value="F:5-formyltetrahydrofolate cyclo-ligase activity"/>
    <property type="evidence" value="ECO:0007669"/>
    <property type="project" value="UniProtKB-EC"/>
</dbReference>
<dbReference type="GO" id="GO:0009396">
    <property type="term" value="P:folic acid-containing compound biosynthetic process"/>
    <property type="evidence" value="ECO:0007669"/>
    <property type="project" value="TreeGrafter"/>
</dbReference>
<name>B0S2L4_FINM2</name>
<comment type="catalytic activity">
    <reaction evidence="5">
        <text>(6S)-5-formyl-5,6,7,8-tetrahydrofolate + ATP = (6R)-5,10-methenyltetrahydrofolate + ADP + phosphate</text>
        <dbReference type="Rhea" id="RHEA:10488"/>
        <dbReference type="ChEBI" id="CHEBI:30616"/>
        <dbReference type="ChEBI" id="CHEBI:43474"/>
        <dbReference type="ChEBI" id="CHEBI:57455"/>
        <dbReference type="ChEBI" id="CHEBI:57457"/>
        <dbReference type="ChEBI" id="CHEBI:456216"/>
        <dbReference type="EC" id="6.3.3.2"/>
    </reaction>
</comment>
<dbReference type="Pfam" id="PF01812">
    <property type="entry name" value="5-FTHF_cyc-lig"/>
    <property type="match status" value="1"/>
</dbReference>
<dbReference type="EC" id="6.3.3.2" evidence="5"/>
<organism evidence="7 8">
    <name type="scientific">Finegoldia magna (strain ATCC 29328 / DSM 20472 / WAL 2508)</name>
    <name type="common">Peptostreptococcus magnus</name>
    <dbReference type="NCBI Taxonomy" id="334413"/>
    <lineage>
        <taxon>Bacteria</taxon>
        <taxon>Bacillati</taxon>
        <taxon>Bacillota</taxon>
        <taxon>Tissierellia</taxon>
        <taxon>Tissierellales</taxon>
        <taxon>Peptoniphilaceae</taxon>
        <taxon>Finegoldia</taxon>
    </lineage>
</organism>
<keyword evidence="5" id="KW-0460">Magnesium</keyword>